<protein>
    <submittedName>
        <fullName evidence="1">Uncharacterized protein</fullName>
    </submittedName>
</protein>
<evidence type="ECO:0000313" key="1">
    <source>
        <dbReference type="EMBL" id="QFR23153.1"/>
    </source>
</evidence>
<dbReference type="Proteomes" id="UP000326779">
    <property type="component" value="Chromosome"/>
</dbReference>
<dbReference type="AlphaFoldDB" id="A0A510TSW1"/>
<dbReference type="RefSeq" id="WP_146994012.1">
    <property type="nucleotide sequence ID" value="NZ_BJTX01000008.1"/>
</dbReference>
<accession>A0A510TSW1</accession>
<dbReference type="EMBL" id="CP045143">
    <property type="protein sequence ID" value="QFR23153.1"/>
    <property type="molecule type" value="Genomic_DNA"/>
</dbReference>
<gene>
    <name evidence="1" type="ORF">D1010_06915</name>
</gene>
<organism evidence="1 2">
    <name type="scientific">Schleiferilactobacillus harbinensis</name>
    <dbReference type="NCBI Taxonomy" id="304207"/>
    <lineage>
        <taxon>Bacteria</taxon>
        <taxon>Bacillati</taxon>
        <taxon>Bacillota</taxon>
        <taxon>Bacilli</taxon>
        <taxon>Lactobacillales</taxon>
        <taxon>Lactobacillaceae</taxon>
        <taxon>Schleiferilactobacillus</taxon>
    </lineage>
</organism>
<reference evidence="1 2" key="1">
    <citation type="submission" date="2019-10" db="EMBL/GenBank/DDBJ databases">
        <title>The completed genome of Lactobacillus harbinensis M1.</title>
        <authorList>
            <person name="Zheng Y."/>
        </authorList>
    </citation>
    <scope>NUCLEOTIDE SEQUENCE [LARGE SCALE GENOMIC DNA]</scope>
    <source>
        <strain evidence="1 2">M1</strain>
    </source>
</reference>
<evidence type="ECO:0000313" key="2">
    <source>
        <dbReference type="Proteomes" id="UP000326779"/>
    </source>
</evidence>
<sequence>MTDSSQEKKIASLLDRAFAAYHGLIFWYDKSGQYLTWVSYFQAVSSVAVIIAGPNEQFTTKETVAQLEEKGESGLIYFHCPKPEPMTNLLVDCLYYSLELVTSREQPTLQVSGKYLTEKNIVAPTVIAESSIIDAPVKKVGLILDQENNGTILADYMMYFVDANDNVISDKQRIRFDWQSVVEESVSTLAMTIADWDFESGEICYLVITDELTGWGEQMPFEIVAGGVGNFGDELI</sequence>
<dbReference type="KEGG" id="lhb:D1010_06915"/>
<proteinExistence type="predicted"/>
<name>A0A510TSW1_9LACO</name>